<feature type="compositionally biased region" description="Basic and acidic residues" evidence="1">
    <location>
        <begin position="22"/>
        <end position="64"/>
    </location>
</feature>
<evidence type="ECO:0000313" key="3">
    <source>
        <dbReference type="Proteomes" id="UP000646548"/>
    </source>
</evidence>
<evidence type="ECO:0000313" key="2">
    <source>
        <dbReference type="EMBL" id="KAF6739071.1"/>
    </source>
</evidence>
<reference evidence="2" key="1">
    <citation type="journal article" name="BMC Genomics">
        <title>Long-read sequencing and de novo genome assembly of marine medaka (Oryzias melastigma).</title>
        <authorList>
            <person name="Liang P."/>
            <person name="Saqib H.S.A."/>
            <person name="Ni X."/>
            <person name="Shen Y."/>
        </authorList>
    </citation>
    <scope>NUCLEOTIDE SEQUENCE</scope>
    <source>
        <strain evidence="2">Bigg-433</strain>
    </source>
</reference>
<protein>
    <submittedName>
        <fullName evidence="2">Uncharacterized protein</fullName>
    </submittedName>
</protein>
<sequence>MRHVGPESGGTAGEPQPLSRVLKTDDPERRHETEANDGRTREDAQEGISQRRESRGPRDSQQRT</sequence>
<dbReference type="AlphaFoldDB" id="A0A834FS79"/>
<evidence type="ECO:0000256" key="1">
    <source>
        <dbReference type="SAM" id="MobiDB-lite"/>
    </source>
</evidence>
<gene>
    <name evidence="2" type="ORF">FQA47_001420</name>
</gene>
<comment type="caution">
    <text evidence="2">The sequence shown here is derived from an EMBL/GenBank/DDBJ whole genome shotgun (WGS) entry which is preliminary data.</text>
</comment>
<feature type="region of interest" description="Disordered" evidence="1">
    <location>
        <begin position="1"/>
        <end position="64"/>
    </location>
</feature>
<dbReference type="Proteomes" id="UP000646548">
    <property type="component" value="Unassembled WGS sequence"/>
</dbReference>
<dbReference type="EMBL" id="WKFB01000015">
    <property type="protein sequence ID" value="KAF6739071.1"/>
    <property type="molecule type" value="Genomic_DNA"/>
</dbReference>
<name>A0A834FS79_ORYME</name>
<organism evidence="2 3">
    <name type="scientific">Oryzias melastigma</name>
    <name type="common">Marine medaka</name>
    <dbReference type="NCBI Taxonomy" id="30732"/>
    <lineage>
        <taxon>Eukaryota</taxon>
        <taxon>Metazoa</taxon>
        <taxon>Chordata</taxon>
        <taxon>Craniata</taxon>
        <taxon>Vertebrata</taxon>
        <taxon>Euteleostomi</taxon>
        <taxon>Actinopterygii</taxon>
        <taxon>Neopterygii</taxon>
        <taxon>Teleostei</taxon>
        <taxon>Neoteleostei</taxon>
        <taxon>Acanthomorphata</taxon>
        <taxon>Ovalentaria</taxon>
        <taxon>Atherinomorphae</taxon>
        <taxon>Beloniformes</taxon>
        <taxon>Adrianichthyidae</taxon>
        <taxon>Oryziinae</taxon>
        <taxon>Oryzias</taxon>
    </lineage>
</organism>
<accession>A0A834FS79</accession>
<proteinExistence type="predicted"/>